<dbReference type="PANTHER" id="PTHR44858">
    <property type="entry name" value="TETRATRICOPEPTIDE REPEAT PROTEIN 6"/>
    <property type="match status" value="1"/>
</dbReference>
<dbReference type="InterPro" id="IPR019734">
    <property type="entry name" value="TPR_rpt"/>
</dbReference>
<dbReference type="InterPro" id="IPR050498">
    <property type="entry name" value="Ycf3"/>
</dbReference>
<sequence length="842" mass="96133">MADHAVRAQSSFPTASNEYYGVDYTARPQQNDLRHYSHIPVPTSYMVCNTDFDFFGAYDFDAEGGFIHVANKHIAPGKKQWTWGNEKFGWAWDRELTDRVSATHRSAPYIELMAGAYTDNQPDFSYLTPFETKTFCQYWWPYKKIGPVQNANKDAAIRLVKNKDGTIALGAASSSLFENVHITLCNKEQVLLDTHVDLSPDTPWHVPKFHCQFDEFHHLTLHIGQLISYQPVPEDKQQQTRDVATEPSMPEDIESIEELNLVAEHLELYRHPTRYPEIYWDEVLNRDENDFRTNIAYGKRKLSTGQFSAAIKHLSVAVKRITGLHPNPSTGEAHYFLGLAYRFQHQFDLAYNAFYKATWNSAWRSAAFYELACIDSRNKNFAEALNHCEQSLTTNTRNNKAVVLKAIMLEKLGRNTLASEQLTALLEIDPLDHWARFVLGDTKGFLAHCRNDAQTIIDLAYDCTDAGLTDLAVSLISLHHSQNVPKSAVPNPLSQSSQTRYILAWLTQDINALNIARSSTSDYFFPSRLHDQIVLKWACEQPGENSHEAFALGNYYFNHKRHQDAIYAWQQVAENTQPYATTCRNLGIAYWNIKKDSKSARAYYLKSLTANPNDARIFSEYDQLCEKLGDSNDVRLQQLQNNIELVMMRDDCTVSYITLLNSTGNHFKALEILQTHRFHPWEGGEGKVLAQYTKAMLLTGQDALKRGTPELALAYFTDAMTPPTNLGEAYHLLQATTEISYWQGKALHELNRHNEALEKFTTCVNDTADFKDMAVTEYSESTYFRGLALIELNRKKEATALFDAIKKHQEFELNAAKSIDYFATSLPMMLVFESHDTELLLK</sequence>
<evidence type="ECO:0000313" key="4">
    <source>
        <dbReference type="EMBL" id="MDU0352770.1"/>
    </source>
</evidence>
<keyword evidence="1" id="KW-0677">Repeat</keyword>
<comment type="caution">
    <text evidence="4">The sequence shown here is derived from an EMBL/GenBank/DDBJ whole genome shotgun (WGS) entry which is preliminary data.</text>
</comment>
<dbReference type="Gene3D" id="1.25.40.10">
    <property type="entry name" value="Tetratricopeptide repeat domain"/>
    <property type="match status" value="3"/>
</dbReference>
<feature type="domain" description="DUF5107" evidence="3">
    <location>
        <begin position="32"/>
        <end position="141"/>
    </location>
</feature>
<dbReference type="RefSeq" id="WP_316024478.1">
    <property type="nucleotide sequence ID" value="NZ_JAWDIO010000002.1"/>
</dbReference>
<gene>
    <name evidence="4" type="ORF">RS130_01490</name>
</gene>
<protein>
    <submittedName>
        <fullName evidence="4">DUF5107 domain-containing protein</fullName>
    </submittedName>
</protein>
<keyword evidence="5" id="KW-1185">Reference proteome</keyword>
<evidence type="ECO:0000259" key="3">
    <source>
        <dbReference type="Pfam" id="PF17128"/>
    </source>
</evidence>
<dbReference type="EMBL" id="JAWDIO010000002">
    <property type="protein sequence ID" value="MDU0352770.1"/>
    <property type="molecule type" value="Genomic_DNA"/>
</dbReference>
<dbReference type="SMART" id="SM00028">
    <property type="entry name" value="TPR"/>
    <property type="match status" value="6"/>
</dbReference>
<evidence type="ECO:0000256" key="2">
    <source>
        <dbReference type="ARBA" id="ARBA00022803"/>
    </source>
</evidence>
<dbReference type="PANTHER" id="PTHR44858:SF1">
    <property type="entry name" value="UDP-N-ACETYLGLUCOSAMINE--PEPTIDE N-ACETYLGLUCOSAMINYLTRANSFERASE SPINDLY-RELATED"/>
    <property type="match status" value="1"/>
</dbReference>
<keyword evidence="2" id="KW-0802">TPR repeat</keyword>
<reference evidence="4 5" key="1">
    <citation type="submission" date="2023-10" db="EMBL/GenBank/DDBJ databases">
        <title>Glaciecola aquimarina strain GGW-M5 nov., isolated from a coastal seawater.</title>
        <authorList>
            <person name="Bayburt H."/>
            <person name="Kim J.M."/>
            <person name="Choi B.J."/>
            <person name="Jeon C.O."/>
        </authorList>
    </citation>
    <scope>NUCLEOTIDE SEQUENCE [LARGE SCALE GENOMIC DNA]</scope>
    <source>
        <strain evidence="4 5">KCTC 32108</strain>
    </source>
</reference>
<accession>A0ABU3SS05</accession>
<dbReference type="Proteomes" id="UP001247805">
    <property type="component" value="Unassembled WGS sequence"/>
</dbReference>
<organism evidence="4 5">
    <name type="scientific">Paraglaciecola aquimarina</name>
    <dbReference type="NCBI Taxonomy" id="1235557"/>
    <lineage>
        <taxon>Bacteria</taxon>
        <taxon>Pseudomonadati</taxon>
        <taxon>Pseudomonadota</taxon>
        <taxon>Gammaproteobacteria</taxon>
        <taxon>Alteromonadales</taxon>
        <taxon>Alteromonadaceae</taxon>
        <taxon>Paraglaciecola</taxon>
    </lineage>
</organism>
<evidence type="ECO:0000313" key="5">
    <source>
        <dbReference type="Proteomes" id="UP001247805"/>
    </source>
</evidence>
<proteinExistence type="predicted"/>
<dbReference type="InterPro" id="IPR033396">
    <property type="entry name" value="DUF5107"/>
</dbReference>
<dbReference type="SUPFAM" id="SSF48452">
    <property type="entry name" value="TPR-like"/>
    <property type="match status" value="3"/>
</dbReference>
<dbReference type="InterPro" id="IPR011990">
    <property type="entry name" value="TPR-like_helical_dom_sf"/>
</dbReference>
<name>A0ABU3SS05_9ALTE</name>
<dbReference type="Pfam" id="PF17128">
    <property type="entry name" value="DUF5107"/>
    <property type="match status" value="1"/>
</dbReference>
<evidence type="ECO:0000256" key="1">
    <source>
        <dbReference type="ARBA" id="ARBA00022737"/>
    </source>
</evidence>